<feature type="compositionally biased region" description="Low complexity" evidence="1">
    <location>
        <begin position="124"/>
        <end position="137"/>
    </location>
</feature>
<gene>
    <name evidence="2" type="ORF">IL334_004957</name>
</gene>
<dbReference type="SUPFAM" id="SSF49764">
    <property type="entry name" value="HSP20-like chaperones"/>
    <property type="match status" value="1"/>
</dbReference>
<feature type="compositionally biased region" description="Low complexity" evidence="1">
    <location>
        <begin position="164"/>
        <end position="175"/>
    </location>
</feature>
<feature type="compositionally biased region" description="Low complexity" evidence="1">
    <location>
        <begin position="362"/>
        <end position="392"/>
    </location>
</feature>
<dbReference type="Proteomes" id="UP001329825">
    <property type="component" value="Chromosome 6"/>
</dbReference>
<feature type="compositionally biased region" description="Basic residues" evidence="1">
    <location>
        <begin position="229"/>
        <end position="241"/>
    </location>
</feature>
<dbReference type="CDD" id="cd00298">
    <property type="entry name" value="ACD_sHsps_p23-like"/>
    <property type="match status" value="1"/>
</dbReference>
<feature type="compositionally biased region" description="Polar residues" evidence="1">
    <location>
        <begin position="309"/>
        <end position="327"/>
    </location>
</feature>
<evidence type="ECO:0000313" key="3">
    <source>
        <dbReference type="Proteomes" id="UP001329825"/>
    </source>
</evidence>
<proteinExistence type="predicted"/>
<dbReference type="InterPro" id="IPR008978">
    <property type="entry name" value="HSP20-like_chaperone"/>
</dbReference>
<feature type="compositionally biased region" description="Polar residues" evidence="1">
    <location>
        <begin position="70"/>
        <end position="88"/>
    </location>
</feature>
<feature type="compositionally biased region" description="Polar residues" evidence="1">
    <location>
        <begin position="263"/>
        <end position="273"/>
    </location>
</feature>
<feature type="region of interest" description="Disordered" evidence="1">
    <location>
        <begin position="537"/>
        <end position="574"/>
    </location>
</feature>
<dbReference type="EMBL" id="CP141886">
    <property type="protein sequence ID" value="WRT67982.1"/>
    <property type="molecule type" value="Genomic_DNA"/>
</dbReference>
<feature type="compositionally biased region" description="Low complexity" evidence="1">
    <location>
        <begin position="23"/>
        <end position="55"/>
    </location>
</feature>
<feature type="compositionally biased region" description="Polar residues" evidence="1">
    <location>
        <begin position="138"/>
        <end position="157"/>
    </location>
</feature>
<organism evidence="2 3">
    <name type="scientific">Kwoniella shivajii</name>
    <dbReference type="NCBI Taxonomy" id="564305"/>
    <lineage>
        <taxon>Eukaryota</taxon>
        <taxon>Fungi</taxon>
        <taxon>Dikarya</taxon>
        <taxon>Basidiomycota</taxon>
        <taxon>Agaricomycotina</taxon>
        <taxon>Tremellomycetes</taxon>
        <taxon>Tremellales</taxon>
        <taxon>Cryptococcaceae</taxon>
        <taxon>Kwoniella</taxon>
    </lineage>
</organism>
<sequence length="574" mass="61056">MTFLSSKIKTKLDTSPSQPPKQSPSLSHLTASSTSPSPSPTSSNSSVSSFFDSATGRYSGFSSDSRRESGCSNTSWGSMGDHMTSSMPSKVEVDMNGNQIPKEQAKPSSPPSGPSRIPSDKSIESVSSIQSGSSSSSAPLITTPEFTASSFEKNSPFLNGEHQSPPSGSTSSTPHSKGEATPKAERPPPIWPLASTSANVKRSDYCAEPLTMSTTDKEGEQVPSTVRKPSIKRNGSWRRKHASLDTPPTAPHLDPGFPGFTALSRTSPLSSPISPAHSLSVAPSTQPIPEGRLAPPTDSTPPDVRRSSGESFRSTGSGNSMSAQSPVTGCEISAPKPPPAGYPLPSLGMSGRRFSVPERFLSPSSTSTRTNTSIASSSSSSSSKQSVKSSTSVPPPPPRWACPPTKTNAVSGRALSFGSSQDKPDVSFDDFDPELFEGRENEWIEIIKGAEGRIAIKSTEKAYDIMVWLPGFSLDNITIATRGHRTVHIVADQWDEGDHAQWDIKLGEDANLKSVNAKFTGKELRVTVAREQRYTNPRLLRLHSERPPLSSTFSSPSITATSESSPLDRAAAPR</sequence>
<dbReference type="Gene3D" id="2.60.40.790">
    <property type="match status" value="1"/>
</dbReference>
<dbReference type="RefSeq" id="XP_062792722.1">
    <property type="nucleotide sequence ID" value="XM_062936671.1"/>
</dbReference>
<evidence type="ECO:0008006" key="4">
    <source>
        <dbReference type="Google" id="ProtNLM"/>
    </source>
</evidence>
<protein>
    <recommendedName>
        <fullName evidence="4">SHSP domain-containing protein</fullName>
    </recommendedName>
</protein>
<evidence type="ECO:0000313" key="2">
    <source>
        <dbReference type="EMBL" id="WRT67982.1"/>
    </source>
</evidence>
<dbReference type="GeneID" id="87957088"/>
<feature type="compositionally biased region" description="Basic and acidic residues" evidence="1">
    <location>
        <begin position="176"/>
        <end position="186"/>
    </location>
</feature>
<feature type="region of interest" description="Disordered" evidence="1">
    <location>
        <begin position="1"/>
        <end position="425"/>
    </location>
</feature>
<keyword evidence="3" id="KW-1185">Reference proteome</keyword>
<feature type="compositionally biased region" description="Low complexity" evidence="1">
    <location>
        <begin position="554"/>
        <end position="565"/>
    </location>
</feature>
<reference evidence="2 3" key="1">
    <citation type="submission" date="2024-01" db="EMBL/GenBank/DDBJ databases">
        <title>Comparative genomics of Cryptococcus and Kwoniella reveals pathogenesis evolution and contrasting modes of karyotype evolution via chromosome fusion or intercentromeric recombination.</title>
        <authorList>
            <person name="Coelho M.A."/>
            <person name="David-Palma M."/>
            <person name="Shea T."/>
            <person name="Bowers K."/>
            <person name="McGinley-Smith S."/>
            <person name="Mohammad A.W."/>
            <person name="Gnirke A."/>
            <person name="Yurkov A.M."/>
            <person name="Nowrousian M."/>
            <person name="Sun S."/>
            <person name="Cuomo C.A."/>
            <person name="Heitman J."/>
        </authorList>
    </citation>
    <scope>NUCLEOTIDE SEQUENCE [LARGE SCALE GENOMIC DNA]</scope>
    <source>
        <strain evidence="2">CBS 11374</strain>
    </source>
</reference>
<evidence type="ECO:0000256" key="1">
    <source>
        <dbReference type="SAM" id="MobiDB-lite"/>
    </source>
</evidence>
<name>A0ABZ1D304_9TREE</name>
<accession>A0ABZ1D304</accession>